<sequence length="120" mass="13333">MMIDAKQLQMELTRAMAEAVDEADSYDDYFGEGADSADYGVARADGVMPADLLFLWNYAGQLVDYMVQHGLDALDLAEQAGNLFMAFQAVKSVKSDFDNSEKKKIQKAAEDKLHDLVDKE</sequence>
<accession>A0A1I5KMC2</accession>
<dbReference type="EMBL" id="FOVR01000014">
    <property type="protein sequence ID" value="SFO86244.1"/>
    <property type="molecule type" value="Genomic_DNA"/>
</dbReference>
<dbReference type="AlphaFoldDB" id="A0A1I5KMC2"/>
<evidence type="ECO:0000313" key="1">
    <source>
        <dbReference type="EMBL" id="SFO86244.1"/>
    </source>
</evidence>
<reference evidence="1 2" key="1">
    <citation type="submission" date="2016-10" db="EMBL/GenBank/DDBJ databases">
        <authorList>
            <person name="de Groot N.N."/>
        </authorList>
    </citation>
    <scope>NUCLEOTIDE SEQUENCE [LARGE SCALE GENOMIC DNA]</scope>
    <source>
        <strain evidence="1 2">CGMCC 1.9157</strain>
    </source>
</reference>
<organism evidence="1 2">
    <name type="scientific">Cohaesibacter marisflavi</name>
    <dbReference type="NCBI Taxonomy" id="655353"/>
    <lineage>
        <taxon>Bacteria</taxon>
        <taxon>Pseudomonadati</taxon>
        <taxon>Pseudomonadota</taxon>
        <taxon>Alphaproteobacteria</taxon>
        <taxon>Hyphomicrobiales</taxon>
        <taxon>Cohaesibacteraceae</taxon>
    </lineage>
</organism>
<protein>
    <submittedName>
        <fullName evidence="1">Uncharacterized protein</fullName>
    </submittedName>
</protein>
<dbReference type="OrthoDB" id="8449978at2"/>
<gene>
    <name evidence="1" type="ORF">SAMN04488056_11483</name>
</gene>
<dbReference type="STRING" id="655353.SAMN04488056_11483"/>
<proteinExistence type="predicted"/>
<keyword evidence="2" id="KW-1185">Reference proteome</keyword>
<evidence type="ECO:0000313" key="2">
    <source>
        <dbReference type="Proteomes" id="UP000199236"/>
    </source>
</evidence>
<name>A0A1I5KMC2_9HYPH</name>
<dbReference type="Proteomes" id="UP000199236">
    <property type="component" value="Unassembled WGS sequence"/>
</dbReference>
<dbReference type="RefSeq" id="WP_090075075.1">
    <property type="nucleotide sequence ID" value="NZ_FOVR01000014.1"/>
</dbReference>